<dbReference type="RefSeq" id="YP_001497674.1">
    <property type="nucleotide sequence ID" value="NC_009898.1"/>
</dbReference>
<keyword evidence="1" id="KW-1133">Transmembrane helix</keyword>
<gene>
    <name evidence="2" type="primary">b478L</name>
    <name evidence="2" type="ORF">NY2A_b478L</name>
</gene>
<dbReference type="EMBL" id="DQ491002">
    <property type="protein sequence ID" value="ABT14877.1"/>
    <property type="molecule type" value="Genomic_DNA"/>
</dbReference>
<evidence type="ECO:0000313" key="2">
    <source>
        <dbReference type="EMBL" id="ABT14877.1"/>
    </source>
</evidence>
<evidence type="ECO:0000256" key="1">
    <source>
        <dbReference type="SAM" id="Phobius"/>
    </source>
</evidence>
<dbReference type="GeneID" id="5658977"/>
<organismHost>
    <name type="scientific">Chlorella</name>
    <dbReference type="NCBI Taxonomy" id="3071"/>
</organismHost>
<reference evidence="2 3" key="1">
    <citation type="journal article" date="2007" name="Virology">
        <title>Sequence and annotation of the 369-kb NY-2A and the 345-kb AR158 viruses that infect Chlorella NC64A.</title>
        <authorList>
            <person name="Fitzgerald L.A."/>
            <person name="Graves M.V."/>
            <person name="Li X."/>
            <person name="Feldblyum T."/>
            <person name="Nierman W.C."/>
            <person name="Van Etten J.L."/>
        </authorList>
    </citation>
    <scope>NUCLEOTIDE SEQUENCE [LARGE SCALE GENOMIC DNA]</scope>
    <source>
        <strain evidence="2 3">NY-2A</strain>
    </source>
</reference>
<dbReference type="KEGG" id="vg:5658977"/>
<dbReference type="Proteomes" id="UP000202419">
    <property type="component" value="Segment"/>
</dbReference>
<accession>A7IX03</accession>
<keyword evidence="1" id="KW-0812">Transmembrane</keyword>
<proteinExistence type="predicted"/>
<organism evidence="2 3">
    <name type="scientific">Paramecium bursaria Chlorella virus NY2A</name>
    <name type="common">PBCV-NY2A</name>
    <dbReference type="NCBI Taxonomy" id="46021"/>
    <lineage>
        <taxon>Viruses</taxon>
        <taxon>Varidnaviria</taxon>
        <taxon>Bamfordvirae</taxon>
        <taxon>Nucleocytoviricota</taxon>
        <taxon>Megaviricetes</taxon>
        <taxon>Algavirales</taxon>
        <taxon>Phycodnaviridae</taxon>
        <taxon>Chlorovirus</taxon>
        <taxon>Chlorovirus americanus</taxon>
    </lineage>
</organism>
<sequence length="77" mass="8675">MLYSLHSNAIRNGVRPLQSFMLMSALREIRSSTNSSRPRSTAKCKGVYEVIWLITLISAPSSNIVFIIFTFPIEVIT</sequence>
<name>A7IX03_PBCVN</name>
<feature type="transmembrane region" description="Helical" evidence="1">
    <location>
        <begin position="47"/>
        <end position="71"/>
    </location>
</feature>
<keyword evidence="1" id="KW-0472">Membrane</keyword>
<evidence type="ECO:0000313" key="3">
    <source>
        <dbReference type="Proteomes" id="UP000202419"/>
    </source>
</evidence>
<keyword evidence="3" id="KW-1185">Reference proteome</keyword>
<protein>
    <submittedName>
        <fullName evidence="2">Uncharacterized protein b478L</fullName>
    </submittedName>
</protein>